<dbReference type="OrthoDB" id="49282at2759"/>
<feature type="domain" description="RING-type" evidence="5">
    <location>
        <begin position="675"/>
        <end position="713"/>
    </location>
</feature>
<keyword evidence="8" id="KW-1185">Reference proteome</keyword>
<dbReference type="SMART" id="SM00184">
    <property type="entry name" value="RING"/>
    <property type="match status" value="1"/>
</dbReference>
<dbReference type="InterPro" id="IPR001841">
    <property type="entry name" value="Znf_RING"/>
</dbReference>
<feature type="compositionally biased region" description="Low complexity" evidence="4">
    <location>
        <begin position="889"/>
        <end position="906"/>
    </location>
</feature>
<feature type="compositionally biased region" description="Basic residues" evidence="4">
    <location>
        <begin position="825"/>
        <end position="835"/>
    </location>
</feature>
<feature type="region of interest" description="Disordered" evidence="4">
    <location>
        <begin position="1"/>
        <end position="69"/>
    </location>
</feature>
<reference evidence="7 8" key="1">
    <citation type="submission" date="2019-01" db="EMBL/GenBank/DDBJ databases">
        <authorList>
            <person name="Ferrante I. M."/>
        </authorList>
    </citation>
    <scope>NUCLEOTIDE SEQUENCE [LARGE SCALE GENOMIC DNA]</scope>
    <source>
        <strain evidence="7 8">B856</strain>
    </source>
</reference>
<evidence type="ECO:0000259" key="5">
    <source>
        <dbReference type="PROSITE" id="PS50089"/>
    </source>
</evidence>
<dbReference type="Proteomes" id="UP000291116">
    <property type="component" value="Unassembled WGS sequence"/>
</dbReference>
<dbReference type="PROSITE" id="PS50089">
    <property type="entry name" value="ZF_RING_2"/>
    <property type="match status" value="1"/>
</dbReference>
<evidence type="ECO:0000259" key="6">
    <source>
        <dbReference type="PROSITE" id="PS51459"/>
    </source>
</evidence>
<feature type="compositionally biased region" description="Basic and acidic residues" evidence="4">
    <location>
        <begin position="1"/>
        <end position="10"/>
    </location>
</feature>
<evidence type="ECO:0000256" key="1">
    <source>
        <dbReference type="PIRSR" id="PIRSR640198-1"/>
    </source>
</evidence>
<organism evidence="7 8">
    <name type="scientific">Pseudo-nitzschia multistriata</name>
    <dbReference type="NCBI Taxonomy" id="183589"/>
    <lineage>
        <taxon>Eukaryota</taxon>
        <taxon>Sar</taxon>
        <taxon>Stramenopiles</taxon>
        <taxon>Ochrophyta</taxon>
        <taxon>Bacillariophyta</taxon>
        <taxon>Bacillariophyceae</taxon>
        <taxon>Bacillariophycidae</taxon>
        <taxon>Bacillariales</taxon>
        <taxon>Bacillariaceae</taxon>
        <taxon>Pseudo-nitzschia</taxon>
    </lineage>
</organism>
<evidence type="ECO:0008006" key="9">
    <source>
        <dbReference type="Google" id="ProtNLM"/>
    </source>
</evidence>
<feature type="binding site" evidence="2">
    <location>
        <begin position="557"/>
        <end position="564"/>
    </location>
    <ligand>
        <name>ATP</name>
        <dbReference type="ChEBI" id="CHEBI:30616"/>
    </ligand>
</feature>
<feature type="compositionally biased region" description="Basic and acidic residues" evidence="4">
    <location>
        <begin position="909"/>
        <end position="919"/>
    </location>
</feature>
<keyword evidence="3" id="KW-0863">Zinc-finger</keyword>
<keyword evidence="3" id="KW-0862">Zinc</keyword>
<feature type="region of interest" description="Disordered" evidence="4">
    <location>
        <begin position="799"/>
        <end position="919"/>
    </location>
</feature>
<feature type="region of interest" description="Disordered" evidence="4">
    <location>
        <begin position="373"/>
        <end position="413"/>
    </location>
</feature>
<sequence>MPKPKQRELASMENITSPAPSLSSPEVKKRSRKRRIQSREERSPRSRSKPRSSKKGRKSRKDDLPPSCLFSLTPNAVELMAMGIDLFDRRHEGPPGKPSKSNASKAQAERDRVASAESASSAIDGNSAHSRRNELVLRLRVDLPPPVPESVPGKEQTPVAKNPNSENNGEQAALYGTLGDGRSTIRAMVLNPDGIWSKRLERDQAAAGIEGKEASRKIDWIVMVHGYASTEKFWHTKYQIFPVICLTSISILHTCAPKKSFSPLGKPLFSKGVGLATSFKAQAGTIGTFLKERGPFLTNEELAGSSRIRDPKTESLAAVVSNDENNPETSDALLSSLKTSADQNFKKVHDCLSRHSAMLTLQQSSSVEPLPSALVLSGTSMPGQSSSTDNEDSSSDPPVPSDSPSKTRQPTQHAWELYNGTLREFRTSQMDRQKASLGTNTGRESAERAELVVTQHNAALELALKEEGPLSVELLVKWHKELLRGLHPEAGEIRTRTVRCGHTVFCPPKQIENQLELYCAGLKSLELRLDMANNALHVVLFAAVAMFGIVDIHPFIDGNGRLSRIVANYALKWVPFPINLFATPAQRNEYVVAIERTRHVLSANCSFGDVSRDDLVQVIKYTGVFGALVELLMDRVARAGTTLAALWEEKSGLAAEAAEAKAARRVRERASRGTCMICLDEKPNIATLCCGNAIHLNCCAEWLSGNNRCPICRHEMPSISGRVVRAMEEPRERYEEENEDGDTDGTGGQNPEIFERDYQNVVERFWTEVRQGSRTNRANRSNPSFLEFFDSTTTLPEDTGVRLRFNDESSGSSESDSDDDVVSLHRLRNNARTRARGNNMGNRSTVNPDIQNIDETTTDSSESIDQGGEHDATTTIVGEEDAETEDNLDTTTTTVNESESNTTTTTDDSDSHSQEPRRHEMSMICASSSCRNRPALGCTNNLCGRCCVLIGNWHCPRHNS</sequence>
<protein>
    <recommendedName>
        <fullName evidence="9">RING-type domain-containing protein</fullName>
    </recommendedName>
</protein>
<dbReference type="EMBL" id="CAACVS010000676">
    <property type="protein sequence ID" value="VEU44916.1"/>
    <property type="molecule type" value="Genomic_DNA"/>
</dbReference>
<gene>
    <name evidence="7" type="ORF">PSNMU_V1.4_AUG-EV-PASAV3_0120570</name>
</gene>
<dbReference type="InterPro" id="IPR013083">
    <property type="entry name" value="Znf_RING/FYVE/PHD"/>
</dbReference>
<feature type="region of interest" description="Disordered" evidence="4">
    <location>
        <begin position="729"/>
        <end position="752"/>
    </location>
</feature>
<evidence type="ECO:0000256" key="2">
    <source>
        <dbReference type="PIRSR" id="PIRSR640198-2"/>
    </source>
</evidence>
<feature type="active site" evidence="1">
    <location>
        <position position="553"/>
    </location>
</feature>
<dbReference type="Gene3D" id="1.10.3290.10">
    <property type="entry name" value="Fido-like domain"/>
    <property type="match status" value="1"/>
</dbReference>
<proteinExistence type="predicted"/>
<name>A0A448ZSD5_9STRA</name>
<feature type="region of interest" description="Disordered" evidence="4">
    <location>
        <begin position="143"/>
        <end position="173"/>
    </location>
</feature>
<evidence type="ECO:0000256" key="4">
    <source>
        <dbReference type="SAM" id="MobiDB-lite"/>
    </source>
</evidence>
<dbReference type="InterPro" id="IPR040198">
    <property type="entry name" value="Fido_containing"/>
</dbReference>
<dbReference type="PANTHER" id="PTHR13504:SF38">
    <property type="entry name" value="FIDO DOMAIN-CONTAINING PROTEIN"/>
    <property type="match status" value="1"/>
</dbReference>
<evidence type="ECO:0000313" key="7">
    <source>
        <dbReference type="EMBL" id="VEU44916.1"/>
    </source>
</evidence>
<dbReference type="PROSITE" id="PS51459">
    <property type="entry name" value="FIDO"/>
    <property type="match status" value="1"/>
</dbReference>
<keyword evidence="2" id="KW-0547">Nucleotide-binding</keyword>
<feature type="compositionally biased region" description="Basic residues" evidence="4">
    <location>
        <begin position="45"/>
        <end position="59"/>
    </location>
</feature>
<evidence type="ECO:0000256" key="3">
    <source>
        <dbReference type="PROSITE-ProRule" id="PRU00175"/>
    </source>
</evidence>
<dbReference type="SUPFAM" id="SSF140931">
    <property type="entry name" value="Fic-like"/>
    <property type="match status" value="1"/>
</dbReference>
<feature type="compositionally biased region" description="Polar residues" evidence="4">
    <location>
        <begin position="13"/>
        <end position="24"/>
    </location>
</feature>
<feature type="compositionally biased region" description="Polar residues" evidence="4">
    <location>
        <begin position="844"/>
        <end position="864"/>
    </location>
</feature>
<dbReference type="InterPro" id="IPR036597">
    <property type="entry name" value="Fido-like_dom_sf"/>
</dbReference>
<dbReference type="SUPFAM" id="SSF57850">
    <property type="entry name" value="RING/U-box"/>
    <property type="match status" value="1"/>
</dbReference>
<dbReference type="Pfam" id="PF02661">
    <property type="entry name" value="Fic"/>
    <property type="match status" value="1"/>
</dbReference>
<keyword evidence="3" id="KW-0479">Metal-binding</keyword>
<dbReference type="GO" id="GO:0005524">
    <property type="term" value="F:ATP binding"/>
    <property type="evidence" value="ECO:0007669"/>
    <property type="project" value="UniProtKB-KW"/>
</dbReference>
<dbReference type="AlphaFoldDB" id="A0A448ZSD5"/>
<dbReference type="Gene3D" id="3.30.40.10">
    <property type="entry name" value="Zinc/RING finger domain, C3HC4 (zinc finger)"/>
    <property type="match status" value="1"/>
</dbReference>
<accession>A0A448ZSD5</accession>
<dbReference type="PANTHER" id="PTHR13504">
    <property type="entry name" value="FIDO DOMAIN-CONTAINING PROTEIN DDB_G0283145"/>
    <property type="match status" value="1"/>
</dbReference>
<feature type="region of interest" description="Disordered" evidence="4">
    <location>
        <begin position="88"/>
        <end position="129"/>
    </location>
</feature>
<dbReference type="CDD" id="cd16448">
    <property type="entry name" value="RING-H2"/>
    <property type="match status" value="1"/>
</dbReference>
<dbReference type="GO" id="GO:0008270">
    <property type="term" value="F:zinc ion binding"/>
    <property type="evidence" value="ECO:0007669"/>
    <property type="project" value="UniProtKB-KW"/>
</dbReference>
<feature type="domain" description="Fido" evidence="6">
    <location>
        <begin position="470"/>
        <end position="621"/>
    </location>
</feature>
<feature type="compositionally biased region" description="Polar residues" evidence="4">
    <location>
        <begin position="117"/>
        <end position="128"/>
    </location>
</feature>
<keyword evidence="2" id="KW-0067">ATP-binding</keyword>
<evidence type="ECO:0000313" key="8">
    <source>
        <dbReference type="Proteomes" id="UP000291116"/>
    </source>
</evidence>
<feature type="compositionally biased region" description="Acidic residues" evidence="4">
    <location>
        <begin position="878"/>
        <end position="888"/>
    </location>
</feature>
<dbReference type="InterPro" id="IPR003812">
    <property type="entry name" value="Fido"/>
</dbReference>